<reference evidence="2" key="1">
    <citation type="submission" date="2020-07" db="EMBL/GenBank/DDBJ databases">
        <authorList>
            <person name="Partida-Martinez L."/>
            <person name="Huntemann M."/>
            <person name="Clum A."/>
            <person name="Wang J."/>
            <person name="Palaniappan K."/>
            <person name="Ritter S."/>
            <person name="Chen I.-M."/>
            <person name="Stamatis D."/>
            <person name="Reddy T."/>
            <person name="O'Malley R."/>
            <person name="Daum C."/>
            <person name="Shapiro N."/>
            <person name="Ivanova N."/>
            <person name="Kyrpides N."/>
            <person name="Woyke T."/>
        </authorList>
    </citation>
    <scope>NUCLEOTIDE SEQUENCE [LARGE SCALE GENOMIC DNA]</scope>
    <source>
        <strain evidence="2">AT2.8</strain>
    </source>
</reference>
<dbReference type="Proteomes" id="UP000548423">
    <property type="component" value="Unassembled WGS sequence"/>
</dbReference>
<protein>
    <submittedName>
        <fullName evidence="1">Uncharacterized protein</fullName>
    </submittedName>
</protein>
<dbReference type="PROSITE" id="PS51257">
    <property type="entry name" value="PROKAR_LIPOPROTEIN"/>
    <property type="match status" value="1"/>
</dbReference>
<accession>A0A852TPX1</accession>
<name>A0A852TPX1_9BACI</name>
<proteinExistence type="predicted"/>
<evidence type="ECO:0000313" key="1">
    <source>
        <dbReference type="EMBL" id="NYE08964.1"/>
    </source>
</evidence>
<evidence type="ECO:0000313" key="2">
    <source>
        <dbReference type="Proteomes" id="UP000548423"/>
    </source>
</evidence>
<reference evidence="2" key="2">
    <citation type="submission" date="2020-08" db="EMBL/GenBank/DDBJ databases">
        <title>The Agave Microbiome: Exploring the role of microbial communities in plant adaptations to desert environments.</title>
        <authorList>
            <person name="Partida-Martinez L.P."/>
        </authorList>
    </citation>
    <scope>NUCLEOTIDE SEQUENCE [LARGE SCALE GENOMIC DNA]</scope>
    <source>
        <strain evidence="2">AT2.8</strain>
    </source>
</reference>
<dbReference type="EMBL" id="JACCBX010000017">
    <property type="protein sequence ID" value="NYE08964.1"/>
    <property type="molecule type" value="Genomic_DNA"/>
</dbReference>
<organism evidence="1 2">
    <name type="scientific">Neobacillus niacini</name>
    <dbReference type="NCBI Taxonomy" id="86668"/>
    <lineage>
        <taxon>Bacteria</taxon>
        <taxon>Bacillati</taxon>
        <taxon>Bacillota</taxon>
        <taxon>Bacilli</taxon>
        <taxon>Bacillales</taxon>
        <taxon>Bacillaceae</taxon>
        <taxon>Neobacillus</taxon>
    </lineage>
</organism>
<sequence>MIIKFGLMFLINIMLGGCISSKGTVKSNEDVKNYIRDKYGFEINILSEAQVSTGLNTPYLVQRADEPKVEFAIFVKG</sequence>
<gene>
    <name evidence="1" type="ORF">F4694_005821</name>
</gene>
<dbReference type="AlphaFoldDB" id="A0A852TPX1"/>
<comment type="caution">
    <text evidence="1">The sequence shown here is derived from an EMBL/GenBank/DDBJ whole genome shotgun (WGS) entry which is preliminary data.</text>
</comment>